<feature type="domain" description="tRNA methyltransferase TRMD/TRM10-type" evidence="18">
    <location>
        <begin position="1"/>
        <end position="230"/>
    </location>
</feature>
<dbReference type="CDD" id="cd18080">
    <property type="entry name" value="TrmD-like"/>
    <property type="match status" value="1"/>
</dbReference>
<evidence type="ECO:0000256" key="16">
    <source>
        <dbReference type="PIRSR" id="PIRSR000386-1"/>
    </source>
</evidence>
<dbReference type="Pfam" id="PF01746">
    <property type="entry name" value="tRNA_m1G_MT"/>
    <property type="match status" value="1"/>
</dbReference>
<evidence type="ECO:0000256" key="13">
    <source>
        <dbReference type="ARBA" id="ARBA00033392"/>
    </source>
</evidence>
<dbReference type="InterPro" id="IPR029026">
    <property type="entry name" value="tRNA_m1G_MTases_N"/>
</dbReference>
<evidence type="ECO:0000256" key="14">
    <source>
        <dbReference type="ARBA" id="ARBA00047783"/>
    </source>
</evidence>
<dbReference type="InterPro" id="IPR023148">
    <property type="entry name" value="tRNA_m1G_MeTrfase_C_sf"/>
</dbReference>
<accession>A0A2M7T6R7</accession>
<proteinExistence type="inferred from homology"/>
<dbReference type="GO" id="GO:0005829">
    <property type="term" value="C:cytosol"/>
    <property type="evidence" value="ECO:0007669"/>
    <property type="project" value="TreeGrafter"/>
</dbReference>
<evidence type="ECO:0000256" key="11">
    <source>
        <dbReference type="ARBA" id="ARBA00022694"/>
    </source>
</evidence>
<dbReference type="NCBIfam" id="NF000648">
    <property type="entry name" value="PRK00026.1"/>
    <property type="match status" value="1"/>
</dbReference>
<evidence type="ECO:0000256" key="9">
    <source>
        <dbReference type="ARBA" id="ARBA00022679"/>
    </source>
</evidence>
<evidence type="ECO:0000259" key="18">
    <source>
        <dbReference type="Pfam" id="PF01746"/>
    </source>
</evidence>
<dbReference type="Proteomes" id="UP000230956">
    <property type="component" value="Unassembled WGS sequence"/>
</dbReference>
<evidence type="ECO:0000256" key="1">
    <source>
        <dbReference type="ARBA" id="ARBA00002634"/>
    </source>
</evidence>
<dbReference type="GO" id="GO:0052906">
    <property type="term" value="F:tRNA (guanine(37)-N1)-methyltransferase activity"/>
    <property type="evidence" value="ECO:0007669"/>
    <property type="project" value="UniProtKB-UniRule"/>
</dbReference>
<organism evidence="19 20">
    <name type="scientific">Candidatus Aquicultor secundus</name>
    <dbReference type="NCBI Taxonomy" id="1973895"/>
    <lineage>
        <taxon>Bacteria</taxon>
        <taxon>Bacillati</taxon>
        <taxon>Actinomycetota</taxon>
        <taxon>Candidatus Aquicultoria</taxon>
        <taxon>Candidatus Aquicultorales</taxon>
        <taxon>Candidatus Aquicultoraceae</taxon>
        <taxon>Candidatus Aquicultor</taxon>
    </lineage>
</organism>
<keyword evidence="10 15" id="KW-0949">S-adenosyl-L-methionine</keyword>
<evidence type="ECO:0000256" key="8">
    <source>
        <dbReference type="ARBA" id="ARBA00022603"/>
    </source>
</evidence>
<protein>
    <recommendedName>
        <fullName evidence="6 15">tRNA (guanine-N(1)-)-methyltransferase</fullName>
        <ecNumber evidence="5 15">2.1.1.228</ecNumber>
    </recommendedName>
    <alternativeName>
        <fullName evidence="12 15">M1G-methyltransferase</fullName>
    </alternativeName>
    <alternativeName>
        <fullName evidence="13 15">tRNA [GM37] methyltransferase</fullName>
    </alternativeName>
</protein>
<feature type="binding site" evidence="15 16">
    <location>
        <begin position="138"/>
        <end position="143"/>
    </location>
    <ligand>
        <name>S-adenosyl-L-methionine</name>
        <dbReference type="ChEBI" id="CHEBI:59789"/>
    </ligand>
</feature>
<dbReference type="NCBIfam" id="TIGR00088">
    <property type="entry name" value="trmD"/>
    <property type="match status" value="1"/>
</dbReference>
<evidence type="ECO:0000256" key="7">
    <source>
        <dbReference type="ARBA" id="ARBA00022490"/>
    </source>
</evidence>
<comment type="subunit">
    <text evidence="4 15 17">Homodimer.</text>
</comment>
<comment type="similarity">
    <text evidence="3 15 17">Belongs to the RNA methyltransferase TrmD family.</text>
</comment>
<evidence type="ECO:0000256" key="10">
    <source>
        <dbReference type="ARBA" id="ARBA00022691"/>
    </source>
</evidence>
<dbReference type="RefSeq" id="WP_286677431.1">
    <property type="nucleotide sequence ID" value="NZ_MNXI01000004.1"/>
</dbReference>
<dbReference type="SUPFAM" id="SSF75217">
    <property type="entry name" value="alpha/beta knot"/>
    <property type="match status" value="1"/>
</dbReference>
<keyword evidence="7 15" id="KW-0963">Cytoplasm</keyword>
<dbReference type="AlphaFoldDB" id="A0A2M7T6R7"/>
<dbReference type="Gene3D" id="1.10.1270.20">
    <property type="entry name" value="tRNA(m1g37)methyltransferase, domain 2"/>
    <property type="match status" value="1"/>
</dbReference>
<keyword evidence="8 15" id="KW-0489">Methyltransferase</keyword>
<dbReference type="InterPro" id="IPR002649">
    <property type="entry name" value="tRNA_m1G_MeTrfase_TrmD"/>
</dbReference>
<evidence type="ECO:0000256" key="12">
    <source>
        <dbReference type="ARBA" id="ARBA00029736"/>
    </source>
</evidence>
<evidence type="ECO:0000256" key="15">
    <source>
        <dbReference type="HAMAP-Rule" id="MF_00605"/>
    </source>
</evidence>
<sequence>MKIDIVTIFPPLFTGFLSESMMRIAQEKHLIDIKVRDLRDWTVDRHRQVDDIPYGGGFGMVMKPDPFYKAVLDIGAPGSLEQIRQKARIVLFTPRGRILKQDLVEEFAREEHIIMLCGRYEGIDERVHKHVATDEISLGDFVLSGGEIPAMALTEAVTRLIPGVLGAEESLVEESFEEGLLEYPQYTRPPEFMGWSVPEVLLSGHHGEIAKWRRRERLKATLLRRPDLLAKAHLSDQDLKMLEQLREEPGEQ</sequence>
<name>A0A2M7T6R7_9ACTN</name>
<keyword evidence="9 15" id="KW-0808">Transferase</keyword>
<comment type="caution">
    <text evidence="19">The sequence shown here is derived from an EMBL/GenBank/DDBJ whole genome shotgun (WGS) entry which is preliminary data.</text>
</comment>
<dbReference type="PANTHER" id="PTHR46417:SF1">
    <property type="entry name" value="TRNA (GUANINE-N(1)-)-METHYLTRANSFERASE"/>
    <property type="match status" value="1"/>
</dbReference>
<dbReference type="EMBL" id="PFNG01000184">
    <property type="protein sequence ID" value="PIZ36885.1"/>
    <property type="molecule type" value="Genomic_DNA"/>
</dbReference>
<dbReference type="FunFam" id="1.10.1270.20:FF:000001">
    <property type="entry name" value="tRNA (guanine-N(1)-)-methyltransferase"/>
    <property type="match status" value="1"/>
</dbReference>
<evidence type="ECO:0000256" key="3">
    <source>
        <dbReference type="ARBA" id="ARBA00007630"/>
    </source>
</evidence>
<dbReference type="InterPro" id="IPR016009">
    <property type="entry name" value="tRNA_MeTrfase_TRMD/TRM10"/>
</dbReference>
<gene>
    <name evidence="15" type="primary">trmD</name>
    <name evidence="19" type="ORF">COY37_07975</name>
</gene>
<comment type="subcellular location">
    <subcellularLocation>
        <location evidence="2 15 17">Cytoplasm</location>
    </subcellularLocation>
</comment>
<evidence type="ECO:0000256" key="6">
    <source>
        <dbReference type="ARBA" id="ARBA00014679"/>
    </source>
</evidence>
<evidence type="ECO:0000256" key="4">
    <source>
        <dbReference type="ARBA" id="ARBA00011738"/>
    </source>
</evidence>
<comment type="catalytic activity">
    <reaction evidence="14 15 17">
        <text>guanosine(37) in tRNA + S-adenosyl-L-methionine = N(1)-methylguanosine(37) in tRNA + S-adenosyl-L-homocysteine + H(+)</text>
        <dbReference type="Rhea" id="RHEA:36899"/>
        <dbReference type="Rhea" id="RHEA-COMP:10145"/>
        <dbReference type="Rhea" id="RHEA-COMP:10147"/>
        <dbReference type="ChEBI" id="CHEBI:15378"/>
        <dbReference type="ChEBI" id="CHEBI:57856"/>
        <dbReference type="ChEBI" id="CHEBI:59789"/>
        <dbReference type="ChEBI" id="CHEBI:73542"/>
        <dbReference type="ChEBI" id="CHEBI:74269"/>
        <dbReference type="EC" id="2.1.1.228"/>
    </reaction>
</comment>
<keyword evidence="11 15" id="KW-0819">tRNA processing</keyword>
<dbReference type="EC" id="2.1.1.228" evidence="5 15"/>
<dbReference type="FunFam" id="3.40.1280.10:FF:000001">
    <property type="entry name" value="tRNA (guanine-N(1)-)-methyltransferase"/>
    <property type="match status" value="1"/>
</dbReference>
<evidence type="ECO:0000256" key="5">
    <source>
        <dbReference type="ARBA" id="ARBA00012807"/>
    </source>
</evidence>
<dbReference type="PIRSF" id="PIRSF000386">
    <property type="entry name" value="tRNA_mtase"/>
    <property type="match status" value="1"/>
</dbReference>
<evidence type="ECO:0000313" key="19">
    <source>
        <dbReference type="EMBL" id="PIZ36885.1"/>
    </source>
</evidence>
<dbReference type="InterPro" id="IPR029028">
    <property type="entry name" value="Alpha/beta_knot_MTases"/>
</dbReference>
<feature type="binding site" evidence="15 16">
    <location>
        <position position="118"/>
    </location>
    <ligand>
        <name>S-adenosyl-L-methionine</name>
        <dbReference type="ChEBI" id="CHEBI:59789"/>
    </ligand>
</feature>
<dbReference type="PANTHER" id="PTHR46417">
    <property type="entry name" value="TRNA (GUANINE-N(1)-)-METHYLTRANSFERASE"/>
    <property type="match status" value="1"/>
</dbReference>
<reference evidence="20" key="1">
    <citation type="submission" date="2017-09" db="EMBL/GenBank/DDBJ databases">
        <title>Depth-based differentiation of microbial function through sediment-hosted aquifers and enrichment of novel symbionts in the deep terrestrial subsurface.</title>
        <authorList>
            <person name="Probst A.J."/>
            <person name="Ladd B."/>
            <person name="Jarett J.K."/>
            <person name="Geller-Mcgrath D.E."/>
            <person name="Sieber C.M.K."/>
            <person name="Emerson J.B."/>
            <person name="Anantharaman K."/>
            <person name="Thomas B.C."/>
            <person name="Malmstrom R."/>
            <person name="Stieglmeier M."/>
            <person name="Klingl A."/>
            <person name="Woyke T."/>
            <person name="Ryan C.M."/>
            <person name="Banfield J.F."/>
        </authorList>
    </citation>
    <scope>NUCLEOTIDE SEQUENCE [LARGE SCALE GENOMIC DNA]</scope>
</reference>
<dbReference type="GO" id="GO:0002939">
    <property type="term" value="P:tRNA N1-guanine methylation"/>
    <property type="evidence" value="ECO:0007669"/>
    <property type="project" value="TreeGrafter"/>
</dbReference>
<evidence type="ECO:0000256" key="17">
    <source>
        <dbReference type="RuleBase" id="RU003464"/>
    </source>
</evidence>
<dbReference type="Gene3D" id="3.40.1280.10">
    <property type="match status" value="1"/>
</dbReference>
<evidence type="ECO:0000313" key="20">
    <source>
        <dbReference type="Proteomes" id="UP000230956"/>
    </source>
</evidence>
<evidence type="ECO:0000256" key="2">
    <source>
        <dbReference type="ARBA" id="ARBA00004496"/>
    </source>
</evidence>
<dbReference type="HAMAP" id="MF_00605">
    <property type="entry name" value="TrmD"/>
    <property type="match status" value="1"/>
</dbReference>
<comment type="function">
    <text evidence="1 15 17">Specifically methylates guanosine-37 in various tRNAs.</text>
</comment>